<dbReference type="WBParaSite" id="Csp11.Scaffold582.g4666.t1">
    <property type="protein sequence ID" value="Csp11.Scaffold582.g4666.t1"/>
    <property type="gene ID" value="Csp11.Scaffold582.g4666"/>
</dbReference>
<protein>
    <submittedName>
        <fullName evidence="4">SPK domain-containing protein</fullName>
    </submittedName>
</protein>
<reference evidence="4" key="1">
    <citation type="submission" date="2016-11" db="UniProtKB">
        <authorList>
            <consortium name="WormBaseParasite"/>
        </authorList>
    </citation>
    <scope>IDENTIFICATION</scope>
</reference>
<dbReference type="AlphaFoldDB" id="A0A1I7TCU6"/>
<keyword evidence="1" id="KW-0175">Coiled coil</keyword>
<organism evidence="3 4">
    <name type="scientific">Caenorhabditis tropicalis</name>
    <dbReference type="NCBI Taxonomy" id="1561998"/>
    <lineage>
        <taxon>Eukaryota</taxon>
        <taxon>Metazoa</taxon>
        <taxon>Ecdysozoa</taxon>
        <taxon>Nematoda</taxon>
        <taxon>Chromadorea</taxon>
        <taxon>Rhabditida</taxon>
        <taxon>Rhabditina</taxon>
        <taxon>Rhabditomorpha</taxon>
        <taxon>Rhabditoidea</taxon>
        <taxon>Rhabditidae</taxon>
        <taxon>Peloderinae</taxon>
        <taxon>Caenorhabditis</taxon>
    </lineage>
</organism>
<sequence>MTKPVDSNMKEFVQSEIQKITTEHQKMISGWNNVDFTDENITHLYNLFKSCTKQEIRLFEENNFLDEKKKEEVTKLITKKLTQEKDCPIENPTKQIVKETKTTKKGNKKKSTNRKHTNVSEHQKENDSCNKNAIENNGDEIESLRSTDELVTESLPDQSVDSKQSEQSSRIENEKTAESPAKTDEKSESISEQSAEKQESEPTENEETSEVTTRIITENTCSNESNPEESECDITKLNNETKETGVNDEPGETTDLKQNEPNEELSKSSAKTIGMDELVQNNDETTPSTQSEEQPRKKTNPFDNENLFIEPLINNTPNTKERPTLEELEIALGNQYMSQESNILKSNLQKLSADISTEEQNIREKMEASEPATIDRHVLEDFIARANVVLKETEAVTVRKIAEAETKKFLSSLKIPIGDATETITNELVQDIWPKTNRWRSFARNENRDESQDEIDLKTKKKQDEQVERDVRAAIKSAGESLTKKQIGQIRKAVIVYRDFDSEEQKELDYRNNHIQKLTELVSAYETNKQMDDLMILRLAIAFCTKRRDHFLKYRPPNFMQFSYMYIYLLEKINSRTAIICACLNHQSTVGKDFDELEELMLNLYHEEYFLEDY</sequence>
<evidence type="ECO:0000256" key="2">
    <source>
        <dbReference type="SAM" id="MobiDB-lite"/>
    </source>
</evidence>
<feature type="compositionally biased region" description="Basic residues" evidence="2">
    <location>
        <begin position="103"/>
        <end position="117"/>
    </location>
</feature>
<evidence type="ECO:0000256" key="1">
    <source>
        <dbReference type="SAM" id="Coils"/>
    </source>
</evidence>
<feature type="compositionally biased region" description="Polar residues" evidence="2">
    <location>
        <begin position="279"/>
        <end position="292"/>
    </location>
</feature>
<proteinExistence type="predicted"/>
<keyword evidence="3" id="KW-1185">Reference proteome</keyword>
<feature type="region of interest" description="Disordered" evidence="2">
    <location>
        <begin position="443"/>
        <end position="463"/>
    </location>
</feature>
<feature type="coiled-coil region" evidence="1">
    <location>
        <begin position="341"/>
        <end position="368"/>
    </location>
</feature>
<feature type="compositionally biased region" description="Basic and acidic residues" evidence="2">
    <location>
        <begin position="169"/>
        <end position="200"/>
    </location>
</feature>
<feature type="region of interest" description="Disordered" evidence="2">
    <location>
        <begin position="92"/>
        <end position="135"/>
    </location>
</feature>
<feature type="compositionally biased region" description="Polar residues" evidence="2">
    <location>
        <begin position="155"/>
        <end position="168"/>
    </location>
</feature>
<feature type="region of interest" description="Disordered" evidence="2">
    <location>
        <begin position="153"/>
        <end position="303"/>
    </location>
</feature>
<dbReference type="eggNOG" id="ENOG502T4IY">
    <property type="taxonomic scope" value="Eukaryota"/>
</dbReference>
<evidence type="ECO:0000313" key="4">
    <source>
        <dbReference type="WBParaSite" id="Csp11.Scaffold582.g4666.t1"/>
    </source>
</evidence>
<feature type="compositionally biased region" description="Basic and acidic residues" evidence="2">
    <location>
        <begin position="118"/>
        <end position="128"/>
    </location>
</feature>
<feature type="compositionally biased region" description="Basic and acidic residues" evidence="2">
    <location>
        <begin position="254"/>
        <end position="266"/>
    </location>
</feature>
<feature type="compositionally biased region" description="Low complexity" evidence="2">
    <location>
        <begin position="210"/>
        <end position="225"/>
    </location>
</feature>
<evidence type="ECO:0000313" key="3">
    <source>
        <dbReference type="Proteomes" id="UP000095282"/>
    </source>
</evidence>
<accession>A0A1I7TCU6</accession>
<name>A0A1I7TCU6_9PELO</name>
<dbReference type="Proteomes" id="UP000095282">
    <property type="component" value="Unplaced"/>
</dbReference>